<accession>A0A1N6GK29</accession>
<gene>
    <name evidence="1" type="ORF">SAMN02745824_2866</name>
</gene>
<dbReference type="AlphaFoldDB" id="A0A1N6GK29"/>
<dbReference type="OrthoDB" id="7351393at2"/>
<dbReference type="PANTHER" id="PTHR21192:SF2">
    <property type="entry name" value="NADH DEHYDROGENASE [UBIQUINONE] 1 ALPHA SUBCOMPLEX ASSEMBLY FACTOR 3"/>
    <property type="match status" value="1"/>
</dbReference>
<dbReference type="Proteomes" id="UP000185192">
    <property type="component" value="Unassembled WGS sequence"/>
</dbReference>
<reference evidence="2" key="1">
    <citation type="submission" date="2016-11" db="EMBL/GenBank/DDBJ databases">
        <authorList>
            <person name="Varghese N."/>
            <person name="Submissions S."/>
        </authorList>
    </citation>
    <scope>NUCLEOTIDE SEQUENCE [LARGE SCALE GENOMIC DNA]</scope>
    <source>
        <strain evidence="2">DSM 22363</strain>
    </source>
</reference>
<name>A0A1N6GK29_9SPHN</name>
<dbReference type="PANTHER" id="PTHR21192">
    <property type="entry name" value="NUCLEAR PROTEIN E3-3"/>
    <property type="match status" value="1"/>
</dbReference>
<dbReference type="InterPro" id="IPR007523">
    <property type="entry name" value="NDUFAF3/AAMDC"/>
</dbReference>
<evidence type="ECO:0000313" key="2">
    <source>
        <dbReference type="Proteomes" id="UP000185192"/>
    </source>
</evidence>
<evidence type="ECO:0000313" key="1">
    <source>
        <dbReference type="EMBL" id="SIO07841.1"/>
    </source>
</evidence>
<dbReference type="SUPFAM" id="SSF64076">
    <property type="entry name" value="MTH938-like"/>
    <property type="match status" value="1"/>
</dbReference>
<dbReference type="Gene3D" id="3.40.1230.10">
    <property type="entry name" value="MTH938-like"/>
    <property type="match status" value="1"/>
</dbReference>
<dbReference type="InterPro" id="IPR036748">
    <property type="entry name" value="MTH938-like_sf"/>
</dbReference>
<protein>
    <submittedName>
        <fullName evidence="1">Uncharacterized conserved protein, contains Mth938-like domain</fullName>
    </submittedName>
</protein>
<dbReference type="RefSeq" id="WP_074205820.1">
    <property type="nucleotide sequence ID" value="NZ_FSQW01000002.1"/>
</dbReference>
<dbReference type="EMBL" id="FSQW01000002">
    <property type="protein sequence ID" value="SIO07841.1"/>
    <property type="molecule type" value="Genomic_DNA"/>
</dbReference>
<proteinExistence type="predicted"/>
<sequence>MVELRKDVDFEGPVITGFTADGFKVGTERIDSGLLISPFQSLAWDAPAFADLSLRDIVDSLQLDPAPEFLLFGSGPAMQQPPAGFRKEAEAMNIGIEVMDSRAAARIWGVLRAEERWIIGALLPLS</sequence>
<organism evidence="1 2">
    <name type="scientific">Parasphingorhabdus marina DSM 22363</name>
    <dbReference type="NCBI Taxonomy" id="1123272"/>
    <lineage>
        <taxon>Bacteria</taxon>
        <taxon>Pseudomonadati</taxon>
        <taxon>Pseudomonadota</taxon>
        <taxon>Alphaproteobacteria</taxon>
        <taxon>Sphingomonadales</taxon>
        <taxon>Sphingomonadaceae</taxon>
        <taxon>Parasphingorhabdus</taxon>
    </lineage>
</organism>
<dbReference type="Pfam" id="PF04430">
    <property type="entry name" value="DUF498"/>
    <property type="match status" value="1"/>
</dbReference>
<dbReference type="STRING" id="1123272.SAMN02745824_2866"/>
<keyword evidence="2" id="KW-1185">Reference proteome</keyword>